<feature type="compositionally biased region" description="Basic and acidic residues" evidence="1">
    <location>
        <begin position="165"/>
        <end position="176"/>
    </location>
</feature>
<dbReference type="Proteomes" id="UP000078200">
    <property type="component" value="Unassembled WGS sequence"/>
</dbReference>
<reference evidence="2" key="1">
    <citation type="submission" date="2020-05" db="UniProtKB">
        <authorList>
            <consortium name="EnsemblMetazoa"/>
        </authorList>
    </citation>
    <scope>IDENTIFICATION</scope>
    <source>
        <strain evidence="2">TTRI</strain>
    </source>
</reference>
<protein>
    <submittedName>
        <fullName evidence="2">Uncharacterized protein</fullName>
    </submittedName>
</protein>
<keyword evidence="3" id="KW-1185">Reference proteome</keyword>
<accession>A0A1A9UMF9</accession>
<feature type="region of interest" description="Disordered" evidence="1">
    <location>
        <begin position="64"/>
        <end position="184"/>
    </location>
</feature>
<sequence length="184" mass="21186">MGSYAIPSDEIEDFKTIPIAREIPTTHDIQLYKSFSDIPTHTYVENTEPGRISDVEVELYPFRSITGISDENDIEEEEKSVEEDERIREEEYTEDEETQNDKTAAAEEHRESLHLDESQRKAKPSTQSIEASFLLRLSSELPRTSRNPLSDYRESVTVEKPTLSTKDRPTSAEKRRSTAVKFSR</sequence>
<dbReference type="AlphaFoldDB" id="A0A1A9UMF9"/>
<evidence type="ECO:0000256" key="1">
    <source>
        <dbReference type="SAM" id="MobiDB-lite"/>
    </source>
</evidence>
<dbReference type="VEuPathDB" id="VectorBase:GAUT009361"/>
<feature type="compositionally biased region" description="Acidic residues" evidence="1">
    <location>
        <begin position="70"/>
        <end position="84"/>
    </location>
</feature>
<name>A0A1A9UMF9_GLOAU</name>
<dbReference type="STRING" id="7395.A0A1A9UMF9"/>
<feature type="compositionally biased region" description="Basic and acidic residues" evidence="1">
    <location>
        <begin position="104"/>
        <end position="120"/>
    </location>
</feature>
<organism evidence="2 3">
    <name type="scientific">Glossina austeni</name>
    <name type="common">Savannah tsetse fly</name>
    <dbReference type="NCBI Taxonomy" id="7395"/>
    <lineage>
        <taxon>Eukaryota</taxon>
        <taxon>Metazoa</taxon>
        <taxon>Ecdysozoa</taxon>
        <taxon>Arthropoda</taxon>
        <taxon>Hexapoda</taxon>
        <taxon>Insecta</taxon>
        <taxon>Pterygota</taxon>
        <taxon>Neoptera</taxon>
        <taxon>Endopterygota</taxon>
        <taxon>Diptera</taxon>
        <taxon>Brachycera</taxon>
        <taxon>Muscomorpha</taxon>
        <taxon>Hippoboscoidea</taxon>
        <taxon>Glossinidae</taxon>
        <taxon>Glossina</taxon>
    </lineage>
</organism>
<proteinExistence type="predicted"/>
<evidence type="ECO:0000313" key="2">
    <source>
        <dbReference type="EnsemblMetazoa" id="GAUT009361-PA"/>
    </source>
</evidence>
<evidence type="ECO:0000313" key="3">
    <source>
        <dbReference type="Proteomes" id="UP000078200"/>
    </source>
</evidence>
<dbReference type="EnsemblMetazoa" id="GAUT009361-RA">
    <property type="protein sequence ID" value="GAUT009361-PA"/>
    <property type="gene ID" value="GAUT009361"/>
</dbReference>